<dbReference type="Proteomes" id="UP000594263">
    <property type="component" value="Unplaced"/>
</dbReference>
<dbReference type="AlphaFoldDB" id="A0A7N0V906"/>
<organism evidence="1 2">
    <name type="scientific">Kalanchoe fedtschenkoi</name>
    <name type="common">Lavender scallops</name>
    <name type="synonym">South American air plant</name>
    <dbReference type="NCBI Taxonomy" id="63787"/>
    <lineage>
        <taxon>Eukaryota</taxon>
        <taxon>Viridiplantae</taxon>
        <taxon>Streptophyta</taxon>
        <taxon>Embryophyta</taxon>
        <taxon>Tracheophyta</taxon>
        <taxon>Spermatophyta</taxon>
        <taxon>Magnoliopsida</taxon>
        <taxon>eudicotyledons</taxon>
        <taxon>Gunneridae</taxon>
        <taxon>Pentapetalae</taxon>
        <taxon>Saxifragales</taxon>
        <taxon>Crassulaceae</taxon>
        <taxon>Kalanchoe</taxon>
    </lineage>
</organism>
<protein>
    <submittedName>
        <fullName evidence="1">Uncharacterized protein</fullName>
    </submittedName>
</protein>
<sequence>MGKRFDLKPWSNGKLNNFQNVLPTKIKFIKKRMENLIFGSIRSHSADKGFVVKNISLSYVLMNFISEISNDALYL</sequence>
<keyword evidence="2" id="KW-1185">Reference proteome</keyword>
<evidence type="ECO:0000313" key="1">
    <source>
        <dbReference type="EnsemblPlants" id="Kaladp0262s0024.1.v1.1"/>
    </source>
</evidence>
<accession>A0A7N0V906</accession>
<dbReference type="Gramene" id="Kaladp0262s0024.1.v1.1">
    <property type="protein sequence ID" value="Kaladp0262s0024.1.v1.1"/>
    <property type="gene ID" value="Kaladp0262s0024.v1.1"/>
</dbReference>
<reference evidence="1" key="1">
    <citation type="submission" date="2021-01" db="UniProtKB">
        <authorList>
            <consortium name="EnsemblPlants"/>
        </authorList>
    </citation>
    <scope>IDENTIFICATION</scope>
</reference>
<evidence type="ECO:0000313" key="2">
    <source>
        <dbReference type="Proteomes" id="UP000594263"/>
    </source>
</evidence>
<dbReference type="EnsemblPlants" id="Kaladp0262s0024.1.v1.1">
    <property type="protein sequence ID" value="Kaladp0262s0024.1.v1.1"/>
    <property type="gene ID" value="Kaladp0262s0024.v1.1"/>
</dbReference>
<proteinExistence type="predicted"/>
<name>A0A7N0V906_KALFE</name>